<keyword evidence="3" id="KW-0963">Cytoplasm</keyword>
<dbReference type="EMBL" id="LNYL01000042">
    <property type="protein sequence ID" value="KTD25825.1"/>
    <property type="molecule type" value="Genomic_DNA"/>
</dbReference>
<dbReference type="InterPro" id="IPR010169">
    <property type="entry name" value="AcOrn-deacetyl"/>
</dbReference>
<evidence type="ECO:0000313" key="11">
    <source>
        <dbReference type="EMBL" id="KTD25825.1"/>
    </source>
</evidence>
<dbReference type="SUPFAM" id="SSF53187">
    <property type="entry name" value="Zn-dependent exopeptidases"/>
    <property type="match status" value="1"/>
</dbReference>
<dbReference type="InterPro" id="IPR036264">
    <property type="entry name" value="Bact_exopeptidase_dim_dom"/>
</dbReference>
<evidence type="ECO:0000256" key="5">
    <source>
        <dbReference type="ARBA" id="ARBA00022605"/>
    </source>
</evidence>
<name>A0A0W0W0M9_9GAMM</name>
<reference evidence="11 12" key="1">
    <citation type="submission" date="2015-11" db="EMBL/GenBank/DDBJ databases">
        <title>Genomic analysis of 38 Legionella species identifies large and diverse effector repertoires.</title>
        <authorList>
            <person name="Burstein D."/>
            <person name="Amaro F."/>
            <person name="Zusman T."/>
            <person name="Lifshitz Z."/>
            <person name="Cohen O."/>
            <person name="Gilbert J.A."/>
            <person name="Pupko T."/>
            <person name="Shuman H.A."/>
            <person name="Segal G."/>
        </authorList>
    </citation>
    <scope>NUCLEOTIDE SEQUENCE [LARGE SCALE GENOMIC DNA]</scope>
    <source>
        <strain evidence="11 12">PX-1-G2-E2</strain>
    </source>
</reference>
<dbReference type="EC" id="3.5.1.16" evidence="11"/>
<proteinExistence type="inferred from homology"/>
<sequence>MNTTEWLKQLVACDTTSRNSNLQLIHLVQDWYRLHHLSPELIYDENKAKANLFVTLPAHDGNRSHGGLVLSGHTDVVPVDGQEWDTNPFELSERHGCLYGRGTADMKGFLAVLLKLLPDFCQLKLAKPIHFVFSYDEEIGCLGIPSLLENLKKWKIEPEGCVIGEPTSMRPVTANKGRLLFRCRIHGAAAHSSLTPQGCNAIEYAAQFIRFLRHLATQYKNQGPFDNDFDVPFTSVTTNMINGGGAYNIIPEWCEFVFEFRYLPHLNPQELIDTIQQYIQETLLPELHKEYPEATVALTQIPGGGPGLNTSENEVITQLIRQVTQVKEKHKVAYATEAGFYHRAKIPTILCGPGSIEQAHRANEFVTIEQLNECERVVSKLVRHYTLAKMNESSLSRPR</sequence>
<evidence type="ECO:0000256" key="3">
    <source>
        <dbReference type="ARBA" id="ARBA00022490"/>
    </source>
</evidence>
<dbReference type="NCBIfam" id="TIGR01892">
    <property type="entry name" value="AcOrn-deacetyl"/>
    <property type="match status" value="1"/>
</dbReference>
<dbReference type="PATRIC" id="fig|466.6.peg.1682"/>
<protein>
    <submittedName>
        <fullName evidence="11">Acetylornithine deacetylase</fullName>
        <ecNumber evidence="11">3.5.1.16</ecNumber>
    </submittedName>
</protein>
<evidence type="ECO:0000256" key="9">
    <source>
        <dbReference type="ARBA" id="ARBA00023285"/>
    </source>
</evidence>
<dbReference type="NCBIfam" id="NF005710">
    <property type="entry name" value="PRK07522.1"/>
    <property type="match status" value="1"/>
</dbReference>
<evidence type="ECO:0000259" key="10">
    <source>
        <dbReference type="Pfam" id="PF07687"/>
    </source>
</evidence>
<dbReference type="CDD" id="cd03894">
    <property type="entry name" value="M20_ArgE"/>
    <property type="match status" value="1"/>
</dbReference>
<dbReference type="Gene3D" id="3.40.630.10">
    <property type="entry name" value="Zn peptidases"/>
    <property type="match status" value="1"/>
</dbReference>
<dbReference type="Pfam" id="PF01546">
    <property type="entry name" value="Peptidase_M20"/>
    <property type="match status" value="1"/>
</dbReference>
<dbReference type="SUPFAM" id="SSF55031">
    <property type="entry name" value="Bacterial exopeptidase dimerisation domain"/>
    <property type="match status" value="1"/>
</dbReference>
<keyword evidence="9" id="KW-0170">Cobalt</keyword>
<accession>A0A0W0W0M9</accession>
<dbReference type="Pfam" id="PF07687">
    <property type="entry name" value="M20_dimer"/>
    <property type="match status" value="1"/>
</dbReference>
<comment type="similarity">
    <text evidence="2">Belongs to the peptidase M20A family. ArgE subfamily.</text>
</comment>
<comment type="caution">
    <text evidence="11">The sequence shown here is derived from an EMBL/GenBank/DDBJ whole genome shotgun (WGS) entry which is preliminary data.</text>
</comment>
<keyword evidence="5" id="KW-0028">Amino-acid biosynthesis</keyword>
<dbReference type="GO" id="GO:0008777">
    <property type="term" value="F:acetylornithine deacetylase activity"/>
    <property type="evidence" value="ECO:0007669"/>
    <property type="project" value="UniProtKB-EC"/>
</dbReference>
<evidence type="ECO:0000256" key="2">
    <source>
        <dbReference type="ARBA" id="ARBA00005691"/>
    </source>
</evidence>
<dbReference type="PROSITE" id="PS00759">
    <property type="entry name" value="ARGE_DAPE_CPG2_2"/>
    <property type="match status" value="1"/>
</dbReference>
<comment type="cofactor">
    <cofactor evidence="1">
        <name>Zn(2+)</name>
        <dbReference type="ChEBI" id="CHEBI:29105"/>
    </cofactor>
</comment>
<dbReference type="InterPro" id="IPR050072">
    <property type="entry name" value="Peptidase_M20A"/>
</dbReference>
<gene>
    <name evidence="11" type="ORF">Lmac_1596</name>
</gene>
<dbReference type="PANTHER" id="PTHR43808:SF31">
    <property type="entry name" value="N-ACETYL-L-CITRULLINE DEACETYLASE"/>
    <property type="match status" value="1"/>
</dbReference>
<dbReference type="RefSeq" id="WP_058452366.1">
    <property type="nucleotide sequence ID" value="NZ_CAAAIB010000004.1"/>
</dbReference>
<dbReference type="PANTHER" id="PTHR43808">
    <property type="entry name" value="ACETYLORNITHINE DEACETYLASE"/>
    <property type="match status" value="1"/>
</dbReference>
<keyword evidence="4" id="KW-0055">Arginine biosynthesis</keyword>
<keyword evidence="8" id="KW-0862">Zinc</keyword>
<keyword evidence="7 11" id="KW-0378">Hydrolase</keyword>
<dbReference type="InterPro" id="IPR001261">
    <property type="entry name" value="ArgE/DapE_CS"/>
</dbReference>
<keyword evidence="12" id="KW-1185">Reference proteome</keyword>
<evidence type="ECO:0000256" key="1">
    <source>
        <dbReference type="ARBA" id="ARBA00001947"/>
    </source>
</evidence>
<dbReference type="GO" id="GO:0046872">
    <property type="term" value="F:metal ion binding"/>
    <property type="evidence" value="ECO:0007669"/>
    <property type="project" value="UniProtKB-KW"/>
</dbReference>
<keyword evidence="6" id="KW-0479">Metal-binding</keyword>
<dbReference type="InterPro" id="IPR002933">
    <property type="entry name" value="Peptidase_M20"/>
</dbReference>
<evidence type="ECO:0000313" key="12">
    <source>
        <dbReference type="Proteomes" id="UP000054908"/>
    </source>
</evidence>
<dbReference type="AlphaFoldDB" id="A0A0W0W0M9"/>
<dbReference type="GO" id="GO:0006526">
    <property type="term" value="P:L-arginine biosynthetic process"/>
    <property type="evidence" value="ECO:0007669"/>
    <property type="project" value="UniProtKB-KW"/>
</dbReference>
<organism evidence="11 12">
    <name type="scientific">Legionella maceachernii</name>
    <dbReference type="NCBI Taxonomy" id="466"/>
    <lineage>
        <taxon>Bacteria</taxon>
        <taxon>Pseudomonadati</taxon>
        <taxon>Pseudomonadota</taxon>
        <taxon>Gammaproteobacteria</taxon>
        <taxon>Legionellales</taxon>
        <taxon>Legionellaceae</taxon>
        <taxon>Legionella</taxon>
    </lineage>
</organism>
<dbReference type="Proteomes" id="UP000054908">
    <property type="component" value="Unassembled WGS sequence"/>
</dbReference>
<dbReference type="Gene3D" id="3.30.70.360">
    <property type="match status" value="1"/>
</dbReference>
<evidence type="ECO:0000256" key="7">
    <source>
        <dbReference type="ARBA" id="ARBA00022801"/>
    </source>
</evidence>
<dbReference type="OrthoDB" id="3665926at2"/>
<evidence type="ECO:0000256" key="6">
    <source>
        <dbReference type="ARBA" id="ARBA00022723"/>
    </source>
</evidence>
<evidence type="ECO:0000256" key="4">
    <source>
        <dbReference type="ARBA" id="ARBA00022571"/>
    </source>
</evidence>
<feature type="domain" description="Peptidase M20 dimerisation" evidence="10">
    <location>
        <begin position="173"/>
        <end position="283"/>
    </location>
</feature>
<evidence type="ECO:0000256" key="8">
    <source>
        <dbReference type="ARBA" id="ARBA00022833"/>
    </source>
</evidence>
<dbReference type="STRING" id="466.Lmac_1596"/>
<dbReference type="InterPro" id="IPR011650">
    <property type="entry name" value="Peptidase_M20_dimer"/>
</dbReference>